<sequence length="139" mass="15716">MKIDFVPKIKQAKLLQQLVGVVHVDFCVHPTWMEQNLRNHLAIRIDLERIAVRGTQQPGKCPLSDKGMIVVACWRKSTWNGKCDIEFMQDSTETGQRILPAAPALPDFALALKPDDYQLPALDPAWNAVITTKENLREV</sequence>
<keyword evidence="2" id="KW-1185">Reference proteome</keyword>
<dbReference type="Proteomes" id="UP001412067">
    <property type="component" value="Unassembled WGS sequence"/>
</dbReference>
<comment type="caution">
    <text evidence="1">The sequence shown here is derived from an EMBL/GenBank/DDBJ whole genome shotgun (WGS) entry which is preliminary data.</text>
</comment>
<evidence type="ECO:0000313" key="1">
    <source>
        <dbReference type="EMBL" id="KAK8946210.1"/>
    </source>
</evidence>
<name>A0ABR2LPR4_9ASPA</name>
<organism evidence="1 2">
    <name type="scientific">Platanthera guangdongensis</name>
    <dbReference type="NCBI Taxonomy" id="2320717"/>
    <lineage>
        <taxon>Eukaryota</taxon>
        <taxon>Viridiplantae</taxon>
        <taxon>Streptophyta</taxon>
        <taxon>Embryophyta</taxon>
        <taxon>Tracheophyta</taxon>
        <taxon>Spermatophyta</taxon>
        <taxon>Magnoliopsida</taxon>
        <taxon>Liliopsida</taxon>
        <taxon>Asparagales</taxon>
        <taxon>Orchidaceae</taxon>
        <taxon>Orchidoideae</taxon>
        <taxon>Orchideae</taxon>
        <taxon>Orchidinae</taxon>
        <taxon>Platanthera</taxon>
    </lineage>
</organism>
<accession>A0ABR2LPR4</accession>
<gene>
    <name evidence="1" type="ORF">KSP40_PGU020464</name>
</gene>
<evidence type="ECO:0000313" key="2">
    <source>
        <dbReference type="Proteomes" id="UP001412067"/>
    </source>
</evidence>
<proteinExistence type="predicted"/>
<reference evidence="1 2" key="1">
    <citation type="journal article" date="2022" name="Nat. Plants">
        <title>Genomes of leafy and leafless Platanthera orchids illuminate the evolution of mycoheterotrophy.</title>
        <authorList>
            <person name="Li M.H."/>
            <person name="Liu K.W."/>
            <person name="Li Z."/>
            <person name="Lu H.C."/>
            <person name="Ye Q.L."/>
            <person name="Zhang D."/>
            <person name="Wang J.Y."/>
            <person name="Li Y.F."/>
            <person name="Zhong Z.M."/>
            <person name="Liu X."/>
            <person name="Yu X."/>
            <person name="Liu D.K."/>
            <person name="Tu X.D."/>
            <person name="Liu B."/>
            <person name="Hao Y."/>
            <person name="Liao X.Y."/>
            <person name="Jiang Y.T."/>
            <person name="Sun W.H."/>
            <person name="Chen J."/>
            <person name="Chen Y.Q."/>
            <person name="Ai Y."/>
            <person name="Zhai J.W."/>
            <person name="Wu S.S."/>
            <person name="Zhou Z."/>
            <person name="Hsiao Y.Y."/>
            <person name="Wu W.L."/>
            <person name="Chen Y.Y."/>
            <person name="Lin Y.F."/>
            <person name="Hsu J.L."/>
            <person name="Li C.Y."/>
            <person name="Wang Z.W."/>
            <person name="Zhao X."/>
            <person name="Zhong W.Y."/>
            <person name="Ma X.K."/>
            <person name="Ma L."/>
            <person name="Huang J."/>
            <person name="Chen G.Z."/>
            <person name="Huang M.Z."/>
            <person name="Huang L."/>
            <person name="Peng D.H."/>
            <person name="Luo Y.B."/>
            <person name="Zou S.Q."/>
            <person name="Chen S.P."/>
            <person name="Lan S."/>
            <person name="Tsai W.C."/>
            <person name="Van de Peer Y."/>
            <person name="Liu Z.J."/>
        </authorList>
    </citation>
    <scope>NUCLEOTIDE SEQUENCE [LARGE SCALE GENOMIC DNA]</scope>
    <source>
        <strain evidence="1">Lor288</strain>
    </source>
</reference>
<protein>
    <submittedName>
        <fullName evidence="1">Uncharacterized protein</fullName>
    </submittedName>
</protein>
<dbReference type="EMBL" id="JBBWWR010000017">
    <property type="protein sequence ID" value="KAK8946210.1"/>
    <property type="molecule type" value="Genomic_DNA"/>
</dbReference>